<accession>A0A5J5LKL8</accession>
<evidence type="ECO:0000313" key="7">
    <source>
        <dbReference type="Proteomes" id="UP000326244"/>
    </source>
</evidence>
<feature type="domain" description="PAS" evidence="5">
    <location>
        <begin position="263"/>
        <end position="333"/>
    </location>
</feature>
<dbReference type="InterPro" id="IPR001789">
    <property type="entry name" value="Sig_transdc_resp-reg_receiver"/>
</dbReference>
<dbReference type="AlphaFoldDB" id="A0A5J5LKL8"/>
<dbReference type="SMART" id="SM00091">
    <property type="entry name" value="PAS"/>
    <property type="match status" value="2"/>
</dbReference>
<dbReference type="InterPro" id="IPR011006">
    <property type="entry name" value="CheY-like_superfamily"/>
</dbReference>
<evidence type="ECO:0000256" key="2">
    <source>
        <dbReference type="ARBA" id="ARBA00023012"/>
    </source>
</evidence>
<dbReference type="NCBIfam" id="TIGR00229">
    <property type="entry name" value="sensory_box"/>
    <property type="match status" value="2"/>
</dbReference>
<gene>
    <name evidence="6" type="ORF">EGO51_09435</name>
</gene>
<dbReference type="PROSITE" id="PS50110">
    <property type="entry name" value="RESPONSE_REGULATORY"/>
    <property type="match status" value="1"/>
</dbReference>
<feature type="modified residue" description="4-aspartylphosphate" evidence="3">
    <location>
        <position position="56"/>
    </location>
</feature>
<feature type="domain" description="PAS" evidence="5">
    <location>
        <begin position="136"/>
        <end position="209"/>
    </location>
</feature>
<dbReference type="PANTHER" id="PTHR44591:SF14">
    <property type="entry name" value="PROTEIN PILG"/>
    <property type="match status" value="1"/>
</dbReference>
<dbReference type="SUPFAM" id="SSF55785">
    <property type="entry name" value="PYP-like sensor domain (PAS domain)"/>
    <property type="match status" value="2"/>
</dbReference>
<keyword evidence="2" id="KW-0902">Two-component regulatory system</keyword>
<dbReference type="GeneID" id="25157422"/>
<dbReference type="SUPFAM" id="SSF52172">
    <property type="entry name" value="CheY-like"/>
    <property type="match status" value="1"/>
</dbReference>
<evidence type="ECO:0000259" key="5">
    <source>
        <dbReference type="PROSITE" id="PS50112"/>
    </source>
</evidence>
<dbReference type="PANTHER" id="PTHR44591">
    <property type="entry name" value="STRESS RESPONSE REGULATOR PROTEIN 1"/>
    <property type="match status" value="1"/>
</dbReference>
<evidence type="ECO:0000256" key="3">
    <source>
        <dbReference type="PROSITE-ProRule" id="PRU00169"/>
    </source>
</evidence>
<protein>
    <submittedName>
        <fullName evidence="6">PAS domain S-box protein</fullName>
    </submittedName>
</protein>
<feature type="domain" description="Response regulatory" evidence="4">
    <location>
        <begin position="5"/>
        <end position="121"/>
    </location>
</feature>
<dbReference type="RefSeq" id="WP_050038175.1">
    <property type="nucleotide sequence ID" value="NZ_RQWK01000001.1"/>
</dbReference>
<dbReference type="InterPro" id="IPR050595">
    <property type="entry name" value="Bact_response_regulator"/>
</dbReference>
<dbReference type="Pfam" id="PF08448">
    <property type="entry name" value="PAS_4"/>
    <property type="match status" value="2"/>
</dbReference>
<dbReference type="InterPro" id="IPR000014">
    <property type="entry name" value="PAS"/>
</dbReference>
<dbReference type="Gene3D" id="3.40.50.2300">
    <property type="match status" value="1"/>
</dbReference>
<dbReference type="Pfam" id="PF00072">
    <property type="entry name" value="Response_reg"/>
    <property type="match status" value="1"/>
</dbReference>
<dbReference type="Proteomes" id="UP000326244">
    <property type="component" value="Unassembled WGS sequence"/>
</dbReference>
<dbReference type="GO" id="GO:0000160">
    <property type="term" value="P:phosphorelay signal transduction system"/>
    <property type="evidence" value="ECO:0007669"/>
    <property type="project" value="UniProtKB-KW"/>
</dbReference>
<evidence type="ECO:0000259" key="4">
    <source>
        <dbReference type="PROSITE" id="PS50110"/>
    </source>
</evidence>
<dbReference type="SMART" id="SM00448">
    <property type="entry name" value="REC"/>
    <property type="match status" value="1"/>
</dbReference>
<dbReference type="InterPro" id="IPR013656">
    <property type="entry name" value="PAS_4"/>
</dbReference>
<dbReference type="EMBL" id="RQWK01000001">
    <property type="protein sequence ID" value="KAA9410015.1"/>
    <property type="molecule type" value="Genomic_DNA"/>
</dbReference>
<organism evidence="6 7">
    <name type="scientific">Haloarcula hispanica</name>
    <dbReference type="NCBI Taxonomy" id="51589"/>
    <lineage>
        <taxon>Archaea</taxon>
        <taxon>Methanobacteriati</taxon>
        <taxon>Methanobacteriota</taxon>
        <taxon>Stenosarchaea group</taxon>
        <taxon>Halobacteria</taxon>
        <taxon>Halobacteriales</taxon>
        <taxon>Haloarculaceae</taxon>
        <taxon>Haloarcula</taxon>
    </lineage>
</organism>
<evidence type="ECO:0000313" key="6">
    <source>
        <dbReference type="EMBL" id="KAA9410015.1"/>
    </source>
</evidence>
<reference evidence="6 7" key="1">
    <citation type="submission" date="2018-11" db="EMBL/GenBank/DDBJ databases">
        <title>Genomic analysis of Haloarcula hispanica CBA1121.</title>
        <authorList>
            <person name="Kim Y.B."/>
            <person name="Roh S.W."/>
        </authorList>
    </citation>
    <scope>NUCLEOTIDE SEQUENCE [LARGE SCALE GENOMIC DNA]</scope>
    <source>
        <strain evidence="6 7">CBA1121</strain>
    </source>
</reference>
<dbReference type="PROSITE" id="PS50112">
    <property type="entry name" value="PAS"/>
    <property type="match status" value="2"/>
</dbReference>
<evidence type="ECO:0000256" key="1">
    <source>
        <dbReference type="ARBA" id="ARBA00022553"/>
    </source>
</evidence>
<dbReference type="CDD" id="cd00130">
    <property type="entry name" value="PAS"/>
    <property type="match status" value="2"/>
</dbReference>
<comment type="caution">
    <text evidence="6">The sequence shown here is derived from an EMBL/GenBank/DDBJ whole genome shotgun (WGS) entry which is preliminary data.</text>
</comment>
<dbReference type="InterPro" id="IPR035965">
    <property type="entry name" value="PAS-like_dom_sf"/>
</dbReference>
<sequence length="378" mass="41717">MGEVSILLVDDDEALATVTAELLEREDERFTVETVPSATDGLQAMDRSLPDCVVSDFEMPETDGLEFLQAVRERHPQLPFIMFTGRGSEEIASDAISTGATDYLQKQSGAEQYELLANRISNAVTQYQSRKQLEETTAEYAAVFENTRNGLLLVDVEQDGFRFRRCNSRVLEFTGLVESELIGKTPVEALGEKNSRKIAGAYRKCVATRETIEYTLTLDHPVGEVIHEVSATPIISDGEVEQLVVAFTDITERHNREQELLEERAVIQQALDALEDPLFVLSADGHIEHCNERAGELTGHTGQAAEGLPITDLFPEAEREAITDAVHRSLDRGRATVTAALLTDGGHRRTYEFSGRSLTDLDGNTAGVVMISQRTSDD</sequence>
<proteinExistence type="predicted"/>
<keyword evidence="1 3" id="KW-0597">Phosphoprotein</keyword>
<name>A0A5J5LKL8_HALHI</name>
<dbReference type="Gene3D" id="3.30.450.20">
    <property type="entry name" value="PAS domain"/>
    <property type="match status" value="2"/>
</dbReference>